<dbReference type="PANTHER" id="PTHR16166">
    <property type="entry name" value="VACUOLAR PROTEIN SORTING-ASSOCIATED PROTEIN VPS13"/>
    <property type="match status" value="1"/>
</dbReference>
<dbReference type="EMBL" id="CAJHNH020001779">
    <property type="protein sequence ID" value="CAG5124461.1"/>
    <property type="molecule type" value="Genomic_DNA"/>
</dbReference>
<proteinExistence type="predicted"/>
<comment type="caution">
    <text evidence="3">The sequence shown here is derived from an EMBL/GenBank/DDBJ whole genome shotgun (WGS) entry which is preliminary data.</text>
</comment>
<organism evidence="3 4">
    <name type="scientific">Candidula unifasciata</name>
    <dbReference type="NCBI Taxonomy" id="100452"/>
    <lineage>
        <taxon>Eukaryota</taxon>
        <taxon>Metazoa</taxon>
        <taxon>Spiralia</taxon>
        <taxon>Lophotrochozoa</taxon>
        <taxon>Mollusca</taxon>
        <taxon>Gastropoda</taxon>
        <taxon>Heterobranchia</taxon>
        <taxon>Euthyneura</taxon>
        <taxon>Panpulmonata</taxon>
        <taxon>Eupulmonata</taxon>
        <taxon>Stylommatophora</taxon>
        <taxon>Helicina</taxon>
        <taxon>Helicoidea</taxon>
        <taxon>Geomitridae</taxon>
        <taxon>Candidula</taxon>
    </lineage>
</organism>
<dbReference type="CDD" id="cd23453">
    <property type="entry name" value="beta-trefoil_Ricin_VPS13D"/>
    <property type="match status" value="1"/>
</dbReference>
<evidence type="ECO:0000256" key="1">
    <source>
        <dbReference type="SAM" id="MobiDB-lite"/>
    </source>
</evidence>
<accession>A0A8S3ZBK6</accession>
<dbReference type="InterPro" id="IPR035992">
    <property type="entry name" value="Ricin_B-like_lectins"/>
</dbReference>
<feature type="domain" description="Vacuolar protein sorting-associated protein 13 VPS13 adaptor binding" evidence="2">
    <location>
        <begin position="28"/>
        <end position="208"/>
    </location>
</feature>
<dbReference type="OrthoDB" id="272810at2759"/>
<dbReference type="AlphaFoldDB" id="A0A8S3ZBK6"/>
<protein>
    <recommendedName>
        <fullName evidence="2">Vacuolar protein sorting-associated protein 13 VPS13 adaptor binding domain-containing protein</fullName>
    </recommendedName>
</protein>
<gene>
    <name evidence="3" type="ORF">CUNI_LOCUS10019</name>
</gene>
<dbReference type="GO" id="GO:0007005">
    <property type="term" value="P:mitochondrion organization"/>
    <property type="evidence" value="ECO:0007669"/>
    <property type="project" value="TreeGrafter"/>
</dbReference>
<dbReference type="SUPFAM" id="SSF50370">
    <property type="entry name" value="Ricin B-like lectins"/>
    <property type="match status" value="1"/>
</dbReference>
<sequence length="1052" mass="116421">SMRFCLEGGTTKRALHVVHAEGNRPDWVYNIGIQVTPGRGRYRGTNIVTFAPQFVVDNQSDFKLAIVQHYMIKKEASQRVHLTALPQSSLPFHWPRVDLDQLLSVKLLDVEHCRWSGGFCIDKINSFHINMRDSTGKCHLLKVEVVQQGPTFFTVFANADVMPPPFRIDNFSEVPVQFYQTHTTDDRLKTFIQPQSSIPYAWDEPTLKPLKLTLAIMGGTSSSYSLDKLEEGEQLHYENFIYLAATATFENNWSGPSRELVLDCVHNSNIVFMRKEKGRRSQLWRMTGSGMLEHEGSRPPRDPRNPSSSSDPGLVLDIADLAPRPGQAVPLTLRKPDLRRKATQTWRFTEQGQLCCQAGSMCVQAVGGAKGLQEGAIAILGPGMDPETEKKLESEKLAGTSQLLSDKSATSITSHMLISRQKLRPGSGCVSVRVSMDGPIRVIELVDIQQRQVVKRMTMEKDLEGWEVYDEIKGSKTTKSLSPVSSATNIELSITLKDGIGVSLVNSLSEELLYVTLKNISVEVVSKLSSITFDASVTHIQADNQMWGAQRPVVLFVTPMSRQDVMDNTPALHFSAHKVPSAKWKAEIFKHLYVSTKRMTLHIEEHLLWKLMQLAGVGKDDHTLNRLDEIFDTHRALSAVTSIQSTRYYFGAVKLSVNRVTLSMVTASKLPPDLKAIKNAFAMRLIAFEQANIDMRSFEQYHMFETGPFLINKIMNHYREELIGQAAKILGSVDFLGNPLGLVHDITEGIAGFVKDGNVGGLLKNVTHGVSNSTAKVVSSLSDGISTVGLDEEHNQRREALRNVTSGSSSDHLMAGFKGLGHGIIGGVTSLVSQSISGAQSEGFGGLIKGMGKGMIGTVTKPVSGVLDLTSGLANALRDSSTRTSHRGPNRVRSPRCTQGPGGLLPLYMKSQAEAQIMLYELNDHDYTEFLIAMEQLISDPSGEGNMHVLISNRQVLFLNQKRAKADNVVLSISHAEIIDCKNITADGRYYVELTRKINSDVASTILNKPRVRCDKQNIAKKVAQEIKYAKNLYDEKAQTLAEDDSSDEEDF</sequence>
<dbReference type="Pfam" id="PF25036">
    <property type="entry name" value="VPS13_VAB"/>
    <property type="match status" value="1"/>
</dbReference>
<feature type="compositionally biased region" description="Basic residues" evidence="1">
    <location>
        <begin position="884"/>
        <end position="894"/>
    </location>
</feature>
<evidence type="ECO:0000313" key="4">
    <source>
        <dbReference type="Proteomes" id="UP000678393"/>
    </source>
</evidence>
<feature type="compositionally biased region" description="Basic and acidic residues" evidence="1">
    <location>
        <begin position="292"/>
        <end position="304"/>
    </location>
</feature>
<dbReference type="GO" id="GO:0006623">
    <property type="term" value="P:protein targeting to vacuole"/>
    <property type="evidence" value="ECO:0007669"/>
    <property type="project" value="TreeGrafter"/>
</dbReference>
<keyword evidence="4" id="KW-1185">Reference proteome</keyword>
<dbReference type="Proteomes" id="UP000678393">
    <property type="component" value="Unassembled WGS sequence"/>
</dbReference>
<feature type="non-terminal residue" evidence="3">
    <location>
        <position position="1052"/>
    </location>
</feature>
<dbReference type="GO" id="GO:0045053">
    <property type="term" value="P:protein retention in Golgi apparatus"/>
    <property type="evidence" value="ECO:0007669"/>
    <property type="project" value="TreeGrafter"/>
</dbReference>
<reference evidence="3" key="1">
    <citation type="submission" date="2021-04" db="EMBL/GenBank/DDBJ databases">
        <authorList>
            <consortium name="Molecular Ecology Group"/>
        </authorList>
    </citation>
    <scope>NUCLEOTIDE SEQUENCE</scope>
</reference>
<dbReference type="PANTHER" id="PTHR16166:SF141">
    <property type="entry name" value="INTERMEMBRANE LIPID TRANSFER PROTEIN VPS13D"/>
    <property type="match status" value="1"/>
</dbReference>
<name>A0A8S3ZBK6_9EUPU</name>
<evidence type="ECO:0000259" key="2">
    <source>
        <dbReference type="Pfam" id="PF25036"/>
    </source>
</evidence>
<feature type="region of interest" description="Disordered" evidence="1">
    <location>
        <begin position="290"/>
        <end position="315"/>
    </location>
</feature>
<evidence type="ECO:0000313" key="3">
    <source>
        <dbReference type="EMBL" id="CAG5124461.1"/>
    </source>
</evidence>
<dbReference type="InterPro" id="IPR026847">
    <property type="entry name" value="VPS13"/>
</dbReference>
<dbReference type="InterPro" id="IPR009543">
    <property type="entry name" value="VPS13_VAB"/>
</dbReference>
<feature type="region of interest" description="Disordered" evidence="1">
    <location>
        <begin position="877"/>
        <end position="897"/>
    </location>
</feature>